<keyword evidence="2" id="KW-1133">Transmembrane helix</keyword>
<dbReference type="OrthoDB" id="491589at2"/>
<protein>
    <submittedName>
        <fullName evidence="4">Serine/threonine protein phosphatase PrpC</fullName>
    </submittedName>
</protein>
<organism evidence="4 5">
    <name type="scientific">Streptosporangium subroseum</name>
    <dbReference type="NCBI Taxonomy" id="106412"/>
    <lineage>
        <taxon>Bacteria</taxon>
        <taxon>Bacillati</taxon>
        <taxon>Actinomycetota</taxon>
        <taxon>Actinomycetes</taxon>
        <taxon>Streptosporangiales</taxon>
        <taxon>Streptosporangiaceae</taxon>
        <taxon>Streptosporangium</taxon>
    </lineage>
</organism>
<feature type="transmembrane region" description="Helical" evidence="2">
    <location>
        <begin position="289"/>
        <end position="310"/>
    </location>
</feature>
<dbReference type="Gene3D" id="3.60.40.10">
    <property type="entry name" value="PPM-type phosphatase domain"/>
    <property type="match status" value="1"/>
</dbReference>
<evidence type="ECO:0000313" key="5">
    <source>
        <dbReference type="Proteomes" id="UP000198282"/>
    </source>
</evidence>
<evidence type="ECO:0000256" key="1">
    <source>
        <dbReference type="SAM" id="MobiDB-lite"/>
    </source>
</evidence>
<dbReference type="Gene3D" id="3.40.190.120">
    <property type="entry name" value="Osmoprotection protein (prox), domain 2"/>
    <property type="match status" value="1"/>
</dbReference>
<gene>
    <name evidence="4" type="ORF">SAMN05216276_100212</name>
</gene>
<dbReference type="Pfam" id="PF04069">
    <property type="entry name" value="OpuAC"/>
    <property type="match status" value="1"/>
</dbReference>
<dbReference type="Proteomes" id="UP000198282">
    <property type="component" value="Unassembled WGS sequence"/>
</dbReference>
<sequence>MGPPGRVRTSAVAALVIGFAVAGCGGSGDSGRQIIVNARAGEREQLVAEIYAAALDRAGVDGVAKKVAEVADYAKQPDDARVAVDYDLDVLVAASPAPPTPDDRRLPTALPGHTLVGRTAIQSRAVLVVSPSLQQGVRTIAEFAQRYQNDIAGVTVLVPPEFGVFKRALTDRGLDVRDQADQAAFDAALTGSGFTGGAIVPDGSKKGDLVTLGDLDNILPPRTLSVFASDQVAKGDPEAERVLQKVTDTLTPQVVDRLLTEVKNNGKRPADVARDWAGDNVPTSSGFPLAQMILALLLGGAAAFTVLYLLSRRPSTTAVRGGRQSDVATPDAPQSAATRDTRVVVGPEPRPIAVHLPWSTTSADAGLALDGGLVKGTTVRAATVRGRTHSFRGETRQDAYGVRLSSDERWVIAVVADGLGSARHAEIASTVAVRAALDGIDSALRSGERPQSWDWKSVLAYVSDTVRRTTESLGSPRPGTNTERAPSARPGTTLTVAVLPSEGEGQAVCAAVGDSPAILVTGGRWQALAGEGGGGDNVTAAIPGDLADIQVQVFSWRAGDLLVLSSDGFAAGVAGGLTPLTQRLSQTWRTPPSLVDFVREVDFRLSTFDDDRTVVAIWAGRHDTAVP</sequence>
<dbReference type="GO" id="GO:0043190">
    <property type="term" value="C:ATP-binding cassette (ABC) transporter complex"/>
    <property type="evidence" value="ECO:0007669"/>
    <property type="project" value="InterPro"/>
</dbReference>
<dbReference type="PROSITE" id="PS51257">
    <property type="entry name" value="PROKAR_LIPOPROTEIN"/>
    <property type="match status" value="1"/>
</dbReference>
<dbReference type="AlphaFoldDB" id="A0A239AN01"/>
<keyword evidence="2" id="KW-0472">Membrane</keyword>
<feature type="region of interest" description="Disordered" evidence="1">
    <location>
        <begin position="469"/>
        <end position="489"/>
    </location>
</feature>
<feature type="domain" description="PPM-type phosphatase" evidence="3">
    <location>
        <begin position="378"/>
        <end position="619"/>
    </location>
</feature>
<name>A0A239AN01_9ACTN</name>
<dbReference type="InterPro" id="IPR001932">
    <property type="entry name" value="PPM-type_phosphatase-like_dom"/>
</dbReference>
<evidence type="ECO:0000259" key="3">
    <source>
        <dbReference type="PROSITE" id="PS51746"/>
    </source>
</evidence>
<keyword evidence="2" id="KW-0812">Transmembrane</keyword>
<evidence type="ECO:0000256" key="2">
    <source>
        <dbReference type="SAM" id="Phobius"/>
    </source>
</evidence>
<keyword evidence="5" id="KW-1185">Reference proteome</keyword>
<dbReference type="PROSITE" id="PS51746">
    <property type="entry name" value="PPM_2"/>
    <property type="match status" value="1"/>
</dbReference>
<dbReference type="GO" id="GO:0022857">
    <property type="term" value="F:transmembrane transporter activity"/>
    <property type="evidence" value="ECO:0007669"/>
    <property type="project" value="InterPro"/>
</dbReference>
<feature type="region of interest" description="Disordered" evidence="1">
    <location>
        <begin position="318"/>
        <end position="340"/>
    </location>
</feature>
<dbReference type="SUPFAM" id="SSF81606">
    <property type="entry name" value="PP2C-like"/>
    <property type="match status" value="1"/>
</dbReference>
<dbReference type="InterPro" id="IPR007210">
    <property type="entry name" value="ABC_Gly_betaine_transp_sub-bd"/>
</dbReference>
<evidence type="ECO:0000313" key="4">
    <source>
        <dbReference type="EMBL" id="SNR96434.1"/>
    </source>
</evidence>
<dbReference type="SUPFAM" id="SSF53850">
    <property type="entry name" value="Periplasmic binding protein-like II"/>
    <property type="match status" value="1"/>
</dbReference>
<dbReference type="SMART" id="SM00332">
    <property type="entry name" value="PP2Cc"/>
    <property type="match status" value="1"/>
</dbReference>
<feature type="compositionally biased region" description="Polar residues" evidence="1">
    <location>
        <begin position="478"/>
        <end position="489"/>
    </location>
</feature>
<dbReference type="Pfam" id="PF13672">
    <property type="entry name" value="PP2C_2"/>
    <property type="match status" value="1"/>
</dbReference>
<dbReference type="Gene3D" id="3.40.190.10">
    <property type="entry name" value="Periplasmic binding protein-like II"/>
    <property type="match status" value="1"/>
</dbReference>
<proteinExistence type="predicted"/>
<accession>A0A239AN01</accession>
<dbReference type="EMBL" id="FZOD01000002">
    <property type="protein sequence ID" value="SNR96434.1"/>
    <property type="molecule type" value="Genomic_DNA"/>
</dbReference>
<reference evidence="4 5" key="1">
    <citation type="submission" date="2017-06" db="EMBL/GenBank/DDBJ databases">
        <authorList>
            <person name="Kim H.J."/>
            <person name="Triplett B.A."/>
        </authorList>
    </citation>
    <scope>NUCLEOTIDE SEQUENCE [LARGE SCALE GENOMIC DNA]</scope>
    <source>
        <strain evidence="4 5">CGMCC 4.2132</strain>
    </source>
</reference>
<dbReference type="InterPro" id="IPR036457">
    <property type="entry name" value="PPM-type-like_dom_sf"/>
</dbReference>